<comment type="caution">
    <text evidence="1">The sequence shown here is derived from an EMBL/GenBank/DDBJ whole genome shotgun (WGS) entry which is preliminary data.</text>
</comment>
<reference evidence="1 2" key="1">
    <citation type="submission" date="2015-01" db="EMBL/GenBank/DDBJ databases">
        <title>Vibrio sp. C1 JCM 19231 whole genome shotgun sequence.</title>
        <authorList>
            <person name="Sawabe T."/>
            <person name="Meirelles P."/>
            <person name="Feng G."/>
            <person name="Sayaka M."/>
            <person name="Hattori M."/>
            <person name="Ohkuma M."/>
        </authorList>
    </citation>
    <scope>NUCLEOTIDE SEQUENCE [LARGE SCALE GENOMIC DNA]</scope>
    <source>
        <strain evidence="2">JCM 19231</strain>
    </source>
</reference>
<dbReference type="RefSeq" id="WP_261835492.1">
    <property type="nucleotide sequence ID" value="NZ_AP024881.1"/>
</dbReference>
<reference evidence="1 2" key="2">
    <citation type="submission" date="2015-01" db="EMBL/GenBank/DDBJ databases">
        <authorList>
            <consortium name="NBRP consortium"/>
            <person name="Sawabe T."/>
            <person name="Meirelles P."/>
            <person name="Feng G."/>
            <person name="Sayaka M."/>
            <person name="Hattori M."/>
            <person name="Ohkuma M."/>
        </authorList>
    </citation>
    <scope>NUCLEOTIDE SEQUENCE [LARGE SCALE GENOMIC DNA]</scope>
    <source>
        <strain evidence="2">JCM 19231</strain>
    </source>
</reference>
<dbReference type="Proteomes" id="UP000031671">
    <property type="component" value="Unassembled WGS sequence"/>
</dbReference>
<name>A0A0B8NUT3_9VIBR</name>
<dbReference type="AlphaFoldDB" id="A0A0B8NUT3"/>
<evidence type="ECO:0000313" key="2">
    <source>
        <dbReference type="Proteomes" id="UP000031671"/>
    </source>
</evidence>
<protein>
    <submittedName>
        <fullName evidence="1">Uncharacterized protein</fullName>
    </submittedName>
</protein>
<accession>A0A0B8NUT3</accession>
<evidence type="ECO:0000313" key="1">
    <source>
        <dbReference type="EMBL" id="GAM58290.1"/>
    </source>
</evidence>
<dbReference type="EMBL" id="BBRZ01000081">
    <property type="protein sequence ID" value="GAM58290.1"/>
    <property type="molecule type" value="Genomic_DNA"/>
</dbReference>
<organism evidence="1 2">
    <name type="scientific">Vibrio ishigakensis</name>
    <dbReference type="NCBI Taxonomy" id="1481914"/>
    <lineage>
        <taxon>Bacteria</taxon>
        <taxon>Pseudomonadati</taxon>
        <taxon>Pseudomonadota</taxon>
        <taxon>Gammaproteobacteria</taxon>
        <taxon>Vibrionales</taxon>
        <taxon>Vibrionaceae</taxon>
        <taxon>Vibrio</taxon>
    </lineage>
</organism>
<sequence length="320" mass="34837">MELKRFTTTAALIGASISAPSYATSFELPIWKSEAEERGYILPKAFGISVGYMHVEQGINVNSIDLQGLKTNLGNPGTPGFPGFGCNPITGDCLIPPIPGIPADIPINSIDVDTIGGYQESDVWTVRADMWLFPFLNFYAIAGKIKGYSETDIKVNVNFGNDRTLTTPQLPFRLDLDGNMYGGGMVLAGGYKEWFTIVDASYTKTNLTVIDGGIDSIVITPRVGYDFTNHGHPVRLWVGGQYQNIQQTLKGNVSDLFGAAVAAAISEDGKDARFVVEQELASEWNTVVGFNYVINPTFNIIGEFGFGDRQSAFISLDTRF</sequence>
<gene>
    <name evidence="1" type="ORF">JCM19231_100</name>
</gene>
<keyword evidence="2" id="KW-1185">Reference proteome</keyword>
<proteinExistence type="predicted"/>